<dbReference type="InterPro" id="IPR011109">
    <property type="entry name" value="DNA_bind_recombinase_dom"/>
</dbReference>
<sequence>MPDPVTAAVVVLIFEMYRDGFGLRAIAQHLTDQGMPSPSEHDPRRNPHRDPRGWVHATVRAILANPAYRSVRVWGKQEKFESLVDPTDVAAGYVTRMRWRDPETWVVPEKRTHEPIVDDELFEAVQRRLHGGRRPRITRRAQAQRAYPLSGLLHCGLCGFKMEAQHRASRSGDGPGGNRYRCRPSGWQPARKPQ</sequence>
<dbReference type="PROSITE" id="PS51737">
    <property type="entry name" value="RECOMBINASE_DNA_BIND"/>
    <property type="match status" value="1"/>
</dbReference>
<evidence type="ECO:0000256" key="1">
    <source>
        <dbReference type="SAM" id="MobiDB-lite"/>
    </source>
</evidence>
<comment type="caution">
    <text evidence="3">The sequence shown here is derived from an EMBL/GenBank/DDBJ whole genome shotgun (WGS) entry which is preliminary data.</text>
</comment>
<keyword evidence="4" id="KW-1185">Reference proteome</keyword>
<name>A0A418KLN3_9ACTN</name>
<dbReference type="Gene3D" id="3.90.1750.20">
    <property type="entry name" value="Putative Large Serine Recombinase, Chain B, Domain 2"/>
    <property type="match status" value="1"/>
</dbReference>
<evidence type="ECO:0000259" key="2">
    <source>
        <dbReference type="PROSITE" id="PS51737"/>
    </source>
</evidence>
<feature type="domain" description="Recombinase" evidence="2">
    <location>
        <begin position="1"/>
        <end position="135"/>
    </location>
</feature>
<dbReference type="GO" id="GO:0003677">
    <property type="term" value="F:DNA binding"/>
    <property type="evidence" value="ECO:0007669"/>
    <property type="project" value="InterPro"/>
</dbReference>
<dbReference type="PANTHER" id="PTHR30461">
    <property type="entry name" value="DNA-INVERTASE FROM LAMBDOID PROPHAGE"/>
    <property type="match status" value="1"/>
</dbReference>
<dbReference type="InterPro" id="IPR038109">
    <property type="entry name" value="DNA_bind_recomb_sf"/>
</dbReference>
<feature type="compositionally biased region" description="Basic and acidic residues" evidence="1">
    <location>
        <begin position="39"/>
        <end position="52"/>
    </location>
</feature>
<dbReference type="InterPro" id="IPR050639">
    <property type="entry name" value="SSR_resolvase"/>
</dbReference>
<protein>
    <recommendedName>
        <fullName evidence="2">Recombinase domain-containing protein</fullName>
    </recommendedName>
</protein>
<dbReference type="EMBL" id="QUAL01000187">
    <property type="protein sequence ID" value="RIQ18829.1"/>
    <property type="molecule type" value="Genomic_DNA"/>
</dbReference>
<dbReference type="Pfam" id="PF07508">
    <property type="entry name" value="Recombinase"/>
    <property type="match status" value="1"/>
</dbReference>
<feature type="region of interest" description="Disordered" evidence="1">
    <location>
        <begin position="167"/>
        <end position="194"/>
    </location>
</feature>
<dbReference type="OrthoDB" id="3372479at2"/>
<evidence type="ECO:0000313" key="4">
    <source>
        <dbReference type="Proteomes" id="UP000284057"/>
    </source>
</evidence>
<dbReference type="Proteomes" id="UP000284057">
    <property type="component" value="Unassembled WGS sequence"/>
</dbReference>
<dbReference type="RefSeq" id="WP_119661775.1">
    <property type="nucleotide sequence ID" value="NZ_QUAL01000187.1"/>
</dbReference>
<dbReference type="AlphaFoldDB" id="A0A418KLN3"/>
<evidence type="ECO:0000313" key="3">
    <source>
        <dbReference type="EMBL" id="RIQ18829.1"/>
    </source>
</evidence>
<gene>
    <name evidence="3" type="ORF">DY240_20885</name>
</gene>
<accession>A0A418KLN3</accession>
<proteinExistence type="predicted"/>
<dbReference type="PANTHER" id="PTHR30461:SF23">
    <property type="entry name" value="DNA RECOMBINASE-RELATED"/>
    <property type="match status" value="1"/>
</dbReference>
<organism evidence="3 4">
    <name type="scientific">Jiangella rhizosphaerae</name>
    <dbReference type="NCBI Taxonomy" id="2293569"/>
    <lineage>
        <taxon>Bacteria</taxon>
        <taxon>Bacillati</taxon>
        <taxon>Actinomycetota</taxon>
        <taxon>Actinomycetes</taxon>
        <taxon>Jiangellales</taxon>
        <taxon>Jiangellaceae</taxon>
        <taxon>Jiangella</taxon>
    </lineage>
</organism>
<reference evidence="3 4" key="1">
    <citation type="submission" date="2018-09" db="EMBL/GenBank/DDBJ databases">
        <title>Isolation, diversity and antifungal activity of actinobacteria from wheat.</title>
        <authorList>
            <person name="Han C."/>
        </authorList>
    </citation>
    <scope>NUCLEOTIDE SEQUENCE [LARGE SCALE GENOMIC DNA]</scope>
    <source>
        <strain evidence="3 4">NEAU-YY265</strain>
    </source>
</reference>
<feature type="region of interest" description="Disordered" evidence="1">
    <location>
        <begin position="32"/>
        <end position="52"/>
    </location>
</feature>
<dbReference type="GO" id="GO:0000150">
    <property type="term" value="F:DNA strand exchange activity"/>
    <property type="evidence" value="ECO:0007669"/>
    <property type="project" value="InterPro"/>
</dbReference>